<sequence>MALKNSKNKTRKNTGGSRKSPSDSATEFPEGTIKLGNNKQQWVVKKVSDGSQRWIPYESVELFGYKALTVDHLAKHIGKPVKIYEREYSDLWPPKSTSKLHSFTFTPNGNAGPTTKKKRIEGWLKTQKPPIKDRTVFTIDGSEGGLDSLQVDSINKTRVSSNMMNQEAFVKI</sequence>
<feature type="region of interest" description="Disordered" evidence="1">
    <location>
        <begin position="1"/>
        <end position="33"/>
    </location>
</feature>
<reference evidence="2" key="1">
    <citation type="journal article" date="2020" name="Nature">
        <title>Giant virus diversity and host interactions through global metagenomics.</title>
        <authorList>
            <person name="Schulz F."/>
            <person name="Roux S."/>
            <person name="Paez-Espino D."/>
            <person name="Jungbluth S."/>
            <person name="Walsh D.A."/>
            <person name="Denef V.J."/>
            <person name="McMahon K.D."/>
            <person name="Konstantinidis K.T."/>
            <person name="Eloe-Fadrosh E.A."/>
            <person name="Kyrpides N.C."/>
            <person name="Woyke T."/>
        </authorList>
    </citation>
    <scope>NUCLEOTIDE SEQUENCE</scope>
    <source>
        <strain evidence="2">GVMAG-S-1101182-85</strain>
    </source>
</reference>
<organism evidence="2">
    <name type="scientific">viral metagenome</name>
    <dbReference type="NCBI Taxonomy" id="1070528"/>
    <lineage>
        <taxon>unclassified sequences</taxon>
        <taxon>metagenomes</taxon>
        <taxon>organismal metagenomes</taxon>
    </lineage>
</organism>
<feature type="compositionally biased region" description="Polar residues" evidence="1">
    <location>
        <begin position="13"/>
        <end position="25"/>
    </location>
</feature>
<evidence type="ECO:0000256" key="1">
    <source>
        <dbReference type="SAM" id="MobiDB-lite"/>
    </source>
</evidence>
<feature type="compositionally biased region" description="Basic residues" evidence="1">
    <location>
        <begin position="1"/>
        <end position="12"/>
    </location>
</feature>
<accession>A0A6C0KCD9</accession>
<dbReference type="EMBL" id="MN740828">
    <property type="protein sequence ID" value="QHU13968.1"/>
    <property type="molecule type" value="Genomic_DNA"/>
</dbReference>
<name>A0A6C0KCD9_9ZZZZ</name>
<protein>
    <submittedName>
        <fullName evidence="2">Uncharacterized protein</fullName>
    </submittedName>
</protein>
<proteinExistence type="predicted"/>
<evidence type="ECO:0000313" key="2">
    <source>
        <dbReference type="EMBL" id="QHU13968.1"/>
    </source>
</evidence>
<dbReference type="AlphaFoldDB" id="A0A6C0KCD9"/>